<evidence type="ECO:0000256" key="1">
    <source>
        <dbReference type="PROSITE-ProRule" id="PRU00047"/>
    </source>
</evidence>
<keyword evidence="1" id="KW-0479">Metal-binding</keyword>
<dbReference type="PANTHER" id="PTHR22639:SF3">
    <property type="entry name" value="ZINC FINGER CCHC DOMAIN-CONTAINING PROTEIN 3"/>
    <property type="match status" value="1"/>
</dbReference>
<keyword evidence="4" id="KW-1185">Reference proteome</keyword>
<dbReference type="InterPro" id="IPR036875">
    <property type="entry name" value="Znf_CCHC_sf"/>
</dbReference>
<dbReference type="Pfam" id="PF00098">
    <property type="entry name" value="zf-CCHC"/>
    <property type="match status" value="2"/>
</dbReference>
<dbReference type="SUPFAM" id="SSF57756">
    <property type="entry name" value="Retrovirus zinc finger-like domains"/>
    <property type="match status" value="2"/>
</dbReference>
<dbReference type="InterPro" id="IPR001878">
    <property type="entry name" value="Znf_CCHC"/>
</dbReference>
<name>A0ABP0TMF0_9BRYO</name>
<dbReference type="EMBL" id="OZ019904">
    <property type="protein sequence ID" value="CAK9200259.1"/>
    <property type="molecule type" value="Genomic_DNA"/>
</dbReference>
<dbReference type="InterPro" id="IPR042509">
    <property type="entry name" value="ZCCHC3"/>
</dbReference>
<feature type="domain" description="CCHC-type" evidence="2">
    <location>
        <begin position="7"/>
        <end position="20"/>
    </location>
</feature>
<organism evidence="3 4">
    <name type="scientific">Sphagnum troendelagicum</name>
    <dbReference type="NCBI Taxonomy" id="128251"/>
    <lineage>
        <taxon>Eukaryota</taxon>
        <taxon>Viridiplantae</taxon>
        <taxon>Streptophyta</taxon>
        <taxon>Embryophyta</taxon>
        <taxon>Bryophyta</taxon>
        <taxon>Sphagnophytina</taxon>
        <taxon>Sphagnopsida</taxon>
        <taxon>Sphagnales</taxon>
        <taxon>Sphagnaceae</taxon>
        <taxon>Sphagnum</taxon>
    </lineage>
</organism>
<dbReference type="PANTHER" id="PTHR22639">
    <property type="entry name" value="GAG-RELATED PROTEIN"/>
    <property type="match status" value="1"/>
</dbReference>
<dbReference type="SMART" id="SM00343">
    <property type="entry name" value="ZnF_C2HC"/>
    <property type="match status" value="4"/>
</dbReference>
<protein>
    <recommendedName>
        <fullName evidence="2">CCHC-type domain-containing protein</fullName>
    </recommendedName>
</protein>
<accession>A0ABP0TMF0</accession>
<evidence type="ECO:0000313" key="4">
    <source>
        <dbReference type="Proteomes" id="UP001497512"/>
    </source>
</evidence>
<feature type="domain" description="CCHC-type" evidence="2">
    <location>
        <begin position="25"/>
        <end position="38"/>
    </location>
</feature>
<dbReference type="PROSITE" id="PS50158">
    <property type="entry name" value="ZF_CCHC"/>
    <property type="match status" value="3"/>
</dbReference>
<sequence>MGSIGPCHRCGRSGHLARHCSLHTCFRCNGRGHMAWECVEGVTCSRCGERGHLQRNCRNVSCHKCKRKGHIAKFCDDPFAKAADAERREQQQAFLAARAAGIKTSTSGEQGGSLETGSIPARGVGPWDGLGVTGLTSKNEQDQNENTRHEIKALKLRQQSPIEGVQQQSRFSSVGLKVFGVKRKGSSICEKSRLLKPKLPCHDMGNKEKGLDTFIECTSEVPEMSTLVVEPLQKPVEVVVEPERWHGLVGYGSEDSDTEVALCCWSSGCQSEEEDLRVGSVRTTIRSMEANKHHI</sequence>
<gene>
    <name evidence="3" type="ORF">CSSPTR1EN2_LOCUS5347</name>
</gene>
<dbReference type="Gene3D" id="4.10.60.10">
    <property type="entry name" value="Zinc finger, CCHC-type"/>
    <property type="match status" value="2"/>
</dbReference>
<feature type="domain" description="CCHC-type" evidence="2">
    <location>
        <begin position="44"/>
        <end position="59"/>
    </location>
</feature>
<reference evidence="3" key="1">
    <citation type="submission" date="2024-02" db="EMBL/GenBank/DDBJ databases">
        <authorList>
            <consortium name="ELIXIR-Norway"/>
            <consortium name="Elixir Norway"/>
        </authorList>
    </citation>
    <scope>NUCLEOTIDE SEQUENCE</scope>
</reference>
<dbReference type="Proteomes" id="UP001497512">
    <property type="component" value="Chromosome 12"/>
</dbReference>
<evidence type="ECO:0000313" key="3">
    <source>
        <dbReference type="EMBL" id="CAK9200259.1"/>
    </source>
</evidence>
<evidence type="ECO:0000259" key="2">
    <source>
        <dbReference type="PROSITE" id="PS50158"/>
    </source>
</evidence>
<proteinExistence type="predicted"/>
<keyword evidence="1" id="KW-0863">Zinc-finger</keyword>
<keyword evidence="1" id="KW-0862">Zinc</keyword>